<dbReference type="EMBL" id="JAPDRQ010000113">
    <property type="protein sequence ID" value="KAJ9654731.1"/>
    <property type="molecule type" value="Genomic_DNA"/>
</dbReference>
<gene>
    <name evidence="1" type="ORF">H2198_006249</name>
</gene>
<reference evidence="1" key="1">
    <citation type="submission" date="2022-10" db="EMBL/GenBank/DDBJ databases">
        <title>Culturing micro-colonial fungi from biological soil crusts in the Mojave desert and describing Neophaeococcomyces mojavensis, and introducing the new genera and species Taxawa tesnikishii.</title>
        <authorList>
            <person name="Kurbessoian T."/>
            <person name="Stajich J.E."/>
        </authorList>
    </citation>
    <scope>NUCLEOTIDE SEQUENCE</scope>
    <source>
        <strain evidence="1">JES_112</strain>
    </source>
</reference>
<sequence length="1376" mass="155646">MDDQNTWRRAYCGSAQVAFAALKPRVGSQKSLDSEKILELYKVFSKEKKCRRLDEDTRLRAVISEEDFATYRSTFEQGGQSILKLSRESECRAEDHYENSQPFSDGIIFRELTILGRDPSSGGLADTWRSRLTDCKARNFRQVQKQRWRPIFDALLPLVPFEGLWLDFELGTFNLLLTLGFVEELAEYAKNVVYQVWFGMTGETHKHSVDAYTVRTLQGRSPVMSKADRGYISEQFDSGLVFSSVKDVASRAQLKANCLATKRMIPSLFTFIRDSRWLEPSSKILRELKPSSKLTIRNSLYDSFMPSRELPIERRLRLFSQAYRRLCLYTFRHFPSLQSLQPRLDQRKRSGLDLVPSEEAWGRFVSYARQEGFEVSGRSHSIEPVFHDEQIDDPIFTTNSPMKFNLRQRCGRMYEGAFLTNQTMLFLENVYSSPPRRPGRNITDFAIARDIFTAFFGENDVDNLCIFSDVWRESTTDWNEVKNNIARVAARGDGVCSFSTLRPTASTEADSRPQDEASGVDAGWDVPDMGTLDDARSDAMMDDTPGQDLGSEDIRTRQNSPSGRNRQPQRHTPSTPLPSTTDARVLSPTPVPASNIYRLPQVDSSPSSPKQDTNQQERGTPHRNTSEEDTEHSSSQTLATAASRPSLVDPRPPPQVPNDSLAAALDRPQTSEDSALANLLPPSSPLMPPRETSEADGMAPRQEAASLASDLSSAMARPPTTPNKSTTRDGEQRPAIREDTDGHTEALWHQTLLRIEERDRDWLEQTSKKRKRPIDDPPQSQQEGQDNPRPRPPMNRLDQAEWEDFVISSFPEYHKTIGVETGLAMEPPSLKRRHQEGEEAWQFQQWESARVLLDALYNGGGYRGLHVVQILPSQVRHEYFRSKDAYQEAWKSVIKFCRIVKPVIYGNDTTKFHMLPCEDHRWETEKPCSSGILYKSFDTLVFSSKVLFVSDITRPGPSKRAKVPSVNPDESESGADLRFITESGGEERIEASPQVQIPSTTSPAPASGHLPVQTELDLSETILTLQSPHTTDQGQEQTQTQTQLPLSVVPQPSEQSQTQVRSSSPRPAPVTPQAQGLTRSQAQLETGSSFVGTHQGSYTRQDKRVQKSKIVVEESNEDVEPPRDEQVQSPEIVAEESNKNTEPLRDEQVQNPEIVAEDLNEDVEPLMDEQVMKDHQQLNMPLEKVETPQRSSPPEESTTSHITPEAREQVEMRLEPPSSPFAKGIDAELLGATLSMLYQYRRLDIPNLVVIDSVDVQDVFTLGLATKTEYIRHFDLRRRSHFVLKPVVNTKPEHILLVPADGTWNETSPFSQERDENGLRGFAVLIFIAHGHGFPNQLPLTLTQTNKSQAEEGYLQTRTDYTDILHDENEDEEEEL</sequence>
<protein>
    <submittedName>
        <fullName evidence="1">Uncharacterized protein</fullName>
    </submittedName>
</protein>
<keyword evidence="2" id="KW-1185">Reference proteome</keyword>
<proteinExistence type="predicted"/>
<comment type="caution">
    <text evidence="1">The sequence shown here is derived from an EMBL/GenBank/DDBJ whole genome shotgun (WGS) entry which is preliminary data.</text>
</comment>
<evidence type="ECO:0000313" key="1">
    <source>
        <dbReference type="EMBL" id="KAJ9654731.1"/>
    </source>
</evidence>
<evidence type="ECO:0000313" key="2">
    <source>
        <dbReference type="Proteomes" id="UP001172386"/>
    </source>
</evidence>
<name>A0ACC3A3V5_9EURO</name>
<dbReference type="Proteomes" id="UP001172386">
    <property type="component" value="Unassembled WGS sequence"/>
</dbReference>
<accession>A0ACC3A3V5</accession>
<organism evidence="1 2">
    <name type="scientific">Neophaeococcomyces mojaviensis</name>
    <dbReference type="NCBI Taxonomy" id="3383035"/>
    <lineage>
        <taxon>Eukaryota</taxon>
        <taxon>Fungi</taxon>
        <taxon>Dikarya</taxon>
        <taxon>Ascomycota</taxon>
        <taxon>Pezizomycotina</taxon>
        <taxon>Eurotiomycetes</taxon>
        <taxon>Chaetothyriomycetidae</taxon>
        <taxon>Chaetothyriales</taxon>
        <taxon>Chaetothyriales incertae sedis</taxon>
        <taxon>Neophaeococcomyces</taxon>
    </lineage>
</organism>